<evidence type="ECO:0000313" key="2">
    <source>
        <dbReference type="Proteomes" id="UP000805193"/>
    </source>
</evidence>
<sequence length="181" mass="18371">PSALHEQRGRTGPALGAGCESAAARALARLLPVQAQDGSKQASGSGEVVAQLGQDISLDLVRCSEELVQVPERSTAQVGMELRVDGQPTTPCWSLGRLGLRCSGKSLDISARNTVNWSETLPATAAADAAAVTARGTGSFASGGGTCGSECDSSALSLFEVASPVLGGSARTWDRVAVFGI</sequence>
<comment type="caution">
    <text evidence="1">The sequence shown here is derived from an EMBL/GenBank/DDBJ whole genome shotgun (WGS) entry which is preliminary data.</text>
</comment>
<gene>
    <name evidence="1" type="ORF">HPB47_017445</name>
</gene>
<dbReference type="Proteomes" id="UP000805193">
    <property type="component" value="Unassembled WGS sequence"/>
</dbReference>
<feature type="non-terminal residue" evidence="1">
    <location>
        <position position="1"/>
    </location>
</feature>
<accession>A0AC60QN91</accession>
<proteinExistence type="predicted"/>
<protein>
    <submittedName>
        <fullName evidence="1">Uncharacterized protein</fullName>
    </submittedName>
</protein>
<name>A0AC60QN91_IXOPE</name>
<dbReference type="EMBL" id="JABSTQ010006356">
    <property type="protein sequence ID" value="KAG0437451.1"/>
    <property type="molecule type" value="Genomic_DNA"/>
</dbReference>
<evidence type="ECO:0000313" key="1">
    <source>
        <dbReference type="EMBL" id="KAG0437451.1"/>
    </source>
</evidence>
<organism evidence="1 2">
    <name type="scientific">Ixodes persulcatus</name>
    <name type="common">Taiga tick</name>
    <dbReference type="NCBI Taxonomy" id="34615"/>
    <lineage>
        <taxon>Eukaryota</taxon>
        <taxon>Metazoa</taxon>
        <taxon>Ecdysozoa</taxon>
        <taxon>Arthropoda</taxon>
        <taxon>Chelicerata</taxon>
        <taxon>Arachnida</taxon>
        <taxon>Acari</taxon>
        <taxon>Parasitiformes</taxon>
        <taxon>Ixodida</taxon>
        <taxon>Ixodoidea</taxon>
        <taxon>Ixodidae</taxon>
        <taxon>Ixodinae</taxon>
        <taxon>Ixodes</taxon>
    </lineage>
</organism>
<reference evidence="1 2" key="1">
    <citation type="journal article" date="2020" name="Cell">
        <title>Large-Scale Comparative Analyses of Tick Genomes Elucidate Their Genetic Diversity and Vector Capacities.</title>
        <authorList>
            <consortium name="Tick Genome and Microbiome Consortium (TIGMIC)"/>
            <person name="Jia N."/>
            <person name="Wang J."/>
            <person name="Shi W."/>
            <person name="Du L."/>
            <person name="Sun Y."/>
            <person name="Zhan W."/>
            <person name="Jiang J.F."/>
            <person name="Wang Q."/>
            <person name="Zhang B."/>
            <person name="Ji P."/>
            <person name="Bell-Sakyi L."/>
            <person name="Cui X.M."/>
            <person name="Yuan T.T."/>
            <person name="Jiang B.G."/>
            <person name="Yang W.F."/>
            <person name="Lam T.T."/>
            <person name="Chang Q.C."/>
            <person name="Ding S.J."/>
            <person name="Wang X.J."/>
            <person name="Zhu J.G."/>
            <person name="Ruan X.D."/>
            <person name="Zhao L."/>
            <person name="Wei J.T."/>
            <person name="Ye R.Z."/>
            <person name="Que T.C."/>
            <person name="Du C.H."/>
            <person name="Zhou Y.H."/>
            <person name="Cheng J.X."/>
            <person name="Dai P.F."/>
            <person name="Guo W.B."/>
            <person name="Han X.H."/>
            <person name="Huang E.J."/>
            <person name="Li L.F."/>
            <person name="Wei W."/>
            <person name="Gao Y.C."/>
            <person name="Liu J.Z."/>
            <person name="Shao H.Z."/>
            <person name="Wang X."/>
            <person name="Wang C.C."/>
            <person name="Yang T.C."/>
            <person name="Huo Q.B."/>
            <person name="Li W."/>
            <person name="Chen H.Y."/>
            <person name="Chen S.E."/>
            <person name="Zhou L.G."/>
            <person name="Ni X.B."/>
            <person name="Tian J.H."/>
            <person name="Sheng Y."/>
            <person name="Liu T."/>
            <person name="Pan Y.S."/>
            <person name="Xia L.Y."/>
            <person name="Li J."/>
            <person name="Zhao F."/>
            <person name="Cao W.C."/>
        </authorList>
    </citation>
    <scope>NUCLEOTIDE SEQUENCE [LARGE SCALE GENOMIC DNA]</scope>
    <source>
        <strain evidence="1">Iper-2018</strain>
    </source>
</reference>
<keyword evidence="2" id="KW-1185">Reference proteome</keyword>